<name>A6UTW4_META3</name>
<reference evidence="1" key="1">
    <citation type="submission" date="2007-06" db="EMBL/GenBank/DDBJ databases">
        <title>Complete sequence of Methanococcus aeolicus Nankai-3.</title>
        <authorList>
            <consortium name="US DOE Joint Genome Institute"/>
            <person name="Copeland A."/>
            <person name="Lucas S."/>
            <person name="Lapidus A."/>
            <person name="Barry K."/>
            <person name="Glavina del Rio T."/>
            <person name="Dalin E."/>
            <person name="Tice H."/>
            <person name="Pitluck S."/>
            <person name="Chain P."/>
            <person name="Malfatti S."/>
            <person name="Shin M."/>
            <person name="Vergez L."/>
            <person name="Schmutz J."/>
            <person name="Larimer F."/>
            <person name="Land M."/>
            <person name="Hauser L."/>
            <person name="Kyrpides N."/>
            <person name="Lykidis A."/>
            <person name="Sieprawska-Lupa M."/>
            <person name="Whitman W.B."/>
            <person name="Richardson P."/>
        </authorList>
    </citation>
    <scope>NUCLEOTIDE SEQUENCE [LARGE SCALE GENOMIC DNA]</scope>
    <source>
        <strain evidence="1">Nankai-3</strain>
    </source>
</reference>
<dbReference type="RefSeq" id="WP_011973068.1">
    <property type="nucleotide sequence ID" value="NC_009635.1"/>
</dbReference>
<dbReference type="KEGG" id="mae:Maeo_0349"/>
<sequence length="316" mass="36442">MEFTNEISNSLRVTKDELINTILEKVYDIRKELNLNHCDINIVNIELKDINSSSGDNDKNNKNCYLTIYAHTRSDKSSLIGPGGWVIGKLREELKELIDKNLIIIVEDYGDKIINNEKKEKALNYLLNIGLNKGDNIAVLVQCEYDISIIDYLKNYYTVYALSFEAGTFVLPYKNKNIIKDYLISNKIPHKFISCKLDKSILSLLSDEFPCDLACNSLINYAVEECKNKNIKYFINNHGKNKYDKKYNIRIINFLELHPFKKSSFKNYLSCPLMIQSCKKNKNTKIKLINKVVSDTYDGLMEPTGSSEKIMKILNL</sequence>
<dbReference type="HOGENOM" id="CLU_077587_0_0_2"/>
<dbReference type="OrthoDB" id="85793at2157"/>
<evidence type="ECO:0000313" key="2">
    <source>
        <dbReference type="Proteomes" id="UP000001106"/>
    </source>
</evidence>
<keyword evidence="2" id="KW-1185">Reference proteome</keyword>
<dbReference type="Proteomes" id="UP000001106">
    <property type="component" value="Chromosome"/>
</dbReference>
<dbReference type="EMBL" id="CP000743">
    <property type="protein sequence ID" value="ABR55936.1"/>
    <property type="molecule type" value="Genomic_DNA"/>
</dbReference>
<proteinExistence type="predicted"/>
<evidence type="ECO:0000313" key="1">
    <source>
        <dbReference type="EMBL" id="ABR55936.1"/>
    </source>
</evidence>
<dbReference type="STRING" id="419665.Maeo_0349"/>
<organism evidence="1 2">
    <name type="scientific">Methanococcus aeolicus (strain ATCC BAA-1280 / DSM 17508 / OCM 812 / Nankai-3)</name>
    <dbReference type="NCBI Taxonomy" id="419665"/>
    <lineage>
        <taxon>Archaea</taxon>
        <taxon>Methanobacteriati</taxon>
        <taxon>Methanobacteriota</taxon>
        <taxon>Methanomada group</taxon>
        <taxon>Methanococci</taxon>
        <taxon>Methanococcales</taxon>
        <taxon>Methanococcaceae</taxon>
        <taxon>Methanococcus</taxon>
    </lineage>
</organism>
<dbReference type="eggNOG" id="arCOG04823">
    <property type="taxonomic scope" value="Archaea"/>
</dbReference>
<dbReference type="GeneID" id="5327052"/>
<protein>
    <submittedName>
        <fullName evidence="1">Uncharacterized protein</fullName>
    </submittedName>
</protein>
<dbReference type="AlphaFoldDB" id="A6UTW4"/>
<accession>A6UTW4</accession>
<gene>
    <name evidence="1" type="ordered locus">Maeo_0349</name>
</gene>